<name>A0ABR1YD25_9PEZI</name>
<feature type="compositionally biased region" description="Polar residues" evidence="1">
    <location>
        <begin position="97"/>
        <end position="106"/>
    </location>
</feature>
<keyword evidence="2" id="KW-1133">Transmembrane helix</keyword>
<dbReference type="Proteomes" id="UP001492380">
    <property type="component" value="Unassembled WGS sequence"/>
</dbReference>
<keyword evidence="2" id="KW-0472">Membrane</keyword>
<evidence type="ECO:0000256" key="2">
    <source>
        <dbReference type="SAM" id="Phobius"/>
    </source>
</evidence>
<evidence type="ECO:0000313" key="3">
    <source>
        <dbReference type="EMBL" id="KAK8226080.1"/>
    </source>
</evidence>
<feature type="transmembrane region" description="Helical" evidence="2">
    <location>
        <begin position="140"/>
        <end position="164"/>
    </location>
</feature>
<proteinExistence type="predicted"/>
<reference evidence="3 4" key="1">
    <citation type="submission" date="2024-04" db="EMBL/GenBank/DDBJ databases">
        <title>Phyllosticta paracitricarpa is synonymous to the EU quarantine fungus P. citricarpa based on phylogenomic analyses.</title>
        <authorList>
            <consortium name="Lawrence Berkeley National Laboratory"/>
            <person name="Van Ingen-Buijs V.A."/>
            <person name="Van Westerhoven A.C."/>
            <person name="Haridas S."/>
            <person name="Skiadas P."/>
            <person name="Martin F."/>
            <person name="Groenewald J.Z."/>
            <person name="Crous P.W."/>
            <person name="Seidl M.F."/>
        </authorList>
    </citation>
    <scope>NUCLEOTIDE SEQUENCE [LARGE SCALE GENOMIC DNA]</scope>
    <source>
        <strain evidence="3 4">CBS 123374</strain>
    </source>
</reference>
<feature type="region of interest" description="Disordered" evidence="1">
    <location>
        <begin position="88"/>
        <end position="136"/>
    </location>
</feature>
<evidence type="ECO:0000256" key="1">
    <source>
        <dbReference type="SAM" id="MobiDB-lite"/>
    </source>
</evidence>
<accession>A0ABR1YD25</accession>
<sequence>METALFALSSSRYSLLSTLYSSPSTLYCSLSLLSLYSLPSTHKMDFRGPPPSYGDHVIDLSEIPRQAPCPHAPIPCIIITSSDGHETHRPLCCPQRPGTSPDQALDTSRRLPRTRDPARTKPSSDGPAARRRRRPEEKKLAAGHYFPLSLALGFWMMVVIILHLSNREPSLGLFLAIAGLHVWFFWLAIEFEDVLEPPENRPKYWLRKAVRLAMVVVGFYNLFWWVFCVFSLVAPS</sequence>
<keyword evidence="2" id="KW-0812">Transmembrane</keyword>
<feature type="transmembrane region" description="Helical" evidence="2">
    <location>
        <begin position="20"/>
        <end position="38"/>
    </location>
</feature>
<evidence type="ECO:0000313" key="4">
    <source>
        <dbReference type="Proteomes" id="UP001492380"/>
    </source>
</evidence>
<protein>
    <submittedName>
        <fullName evidence="3">Uncharacterized protein</fullName>
    </submittedName>
</protein>
<feature type="compositionally biased region" description="Basic and acidic residues" evidence="1">
    <location>
        <begin position="107"/>
        <end position="119"/>
    </location>
</feature>
<gene>
    <name evidence="3" type="ORF">HDK90DRAFT_75362</name>
</gene>
<comment type="caution">
    <text evidence="3">The sequence shown here is derived from an EMBL/GenBank/DDBJ whole genome shotgun (WGS) entry which is preliminary data.</text>
</comment>
<feature type="transmembrane region" description="Helical" evidence="2">
    <location>
        <begin position="210"/>
        <end position="234"/>
    </location>
</feature>
<organism evidence="3 4">
    <name type="scientific">Phyllosticta capitalensis</name>
    <dbReference type="NCBI Taxonomy" id="121624"/>
    <lineage>
        <taxon>Eukaryota</taxon>
        <taxon>Fungi</taxon>
        <taxon>Dikarya</taxon>
        <taxon>Ascomycota</taxon>
        <taxon>Pezizomycotina</taxon>
        <taxon>Dothideomycetes</taxon>
        <taxon>Dothideomycetes incertae sedis</taxon>
        <taxon>Botryosphaeriales</taxon>
        <taxon>Phyllostictaceae</taxon>
        <taxon>Phyllosticta</taxon>
    </lineage>
</organism>
<dbReference type="EMBL" id="JBBWRZ010000011">
    <property type="protein sequence ID" value="KAK8226080.1"/>
    <property type="molecule type" value="Genomic_DNA"/>
</dbReference>
<feature type="transmembrane region" description="Helical" evidence="2">
    <location>
        <begin position="170"/>
        <end position="189"/>
    </location>
</feature>
<keyword evidence="4" id="KW-1185">Reference proteome</keyword>